<dbReference type="Proteomes" id="UP001174691">
    <property type="component" value="Unassembled WGS sequence"/>
</dbReference>
<feature type="region of interest" description="Disordered" evidence="11">
    <location>
        <begin position="868"/>
        <end position="906"/>
    </location>
</feature>
<organism evidence="15 16">
    <name type="scientific">Coniochaeta hoffmannii</name>
    <dbReference type="NCBI Taxonomy" id="91930"/>
    <lineage>
        <taxon>Eukaryota</taxon>
        <taxon>Fungi</taxon>
        <taxon>Dikarya</taxon>
        <taxon>Ascomycota</taxon>
        <taxon>Pezizomycotina</taxon>
        <taxon>Sordariomycetes</taxon>
        <taxon>Sordariomycetidae</taxon>
        <taxon>Coniochaetales</taxon>
        <taxon>Coniochaetaceae</taxon>
        <taxon>Coniochaeta</taxon>
    </lineage>
</organism>
<dbReference type="FunFam" id="3.40.50.300:FF:000825">
    <property type="entry name" value="ABC bile acid transporter"/>
    <property type="match status" value="1"/>
</dbReference>
<evidence type="ECO:0000259" key="14">
    <source>
        <dbReference type="PROSITE" id="PS50929"/>
    </source>
</evidence>
<dbReference type="Gene3D" id="3.40.50.300">
    <property type="entry name" value="P-loop containing nucleotide triphosphate hydrolases"/>
    <property type="match status" value="2"/>
</dbReference>
<evidence type="ECO:0000256" key="8">
    <source>
        <dbReference type="ARBA" id="ARBA00022989"/>
    </source>
</evidence>
<dbReference type="Pfam" id="PF00664">
    <property type="entry name" value="ABC_membrane"/>
    <property type="match status" value="2"/>
</dbReference>
<dbReference type="SUPFAM" id="SSF90123">
    <property type="entry name" value="ABC transporter transmembrane region"/>
    <property type="match status" value="2"/>
</dbReference>
<dbReference type="InterPro" id="IPR017871">
    <property type="entry name" value="ABC_transporter-like_CS"/>
</dbReference>
<feature type="transmembrane region" description="Helical" evidence="12">
    <location>
        <begin position="157"/>
        <end position="179"/>
    </location>
</feature>
<dbReference type="Pfam" id="PF00005">
    <property type="entry name" value="ABC_tran"/>
    <property type="match status" value="2"/>
</dbReference>
<feature type="transmembrane region" description="Helical" evidence="12">
    <location>
        <begin position="66"/>
        <end position="85"/>
    </location>
</feature>
<dbReference type="InterPro" id="IPR050173">
    <property type="entry name" value="ABC_transporter_C-like"/>
</dbReference>
<dbReference type="Gene3D" id="1.20.1560.10">
    <property type="entry name" value="ABC transporter type 1, transmembrane domain"/>
    <property type="match status" value="2"/>
</dbReference>
<comment type="caution">
    <text evidence="15">The sequence shown here is derived from an EMBL/GenBank/DDBJ whole genome shotgun (WGS) entry which is preliminary data.</text>
</comment>
<dbReference type="PROSITE" id="PS50929">
    <property type="entry name" value="ABC_TM1F"/>
    <property type="match status" value="2"/>
</dbReference>
<dbReference type="PROSITE" id="PS00211">
    <property type="entry name" value="ABC_TRANSPORTER_1"/>
    <property type="match status" value="1"/>
</dbReference>
<feature type="region of interest" description="Disordered" evidence="11">
    <location>
        <begin position="1412"/>
        <end position="1438"/>
    </location>
</feature>
<dbReference type="EMBL" id="JANBVN010000251">
    <property type="protein sequence ID" value="KAJ9130889.1"/>
    <property type="molecule type" value="Genomic_DNA"/>
</dbReference>
<sequence length="1569" mass="173321">MSQDGSMLLVVATGVALVGLCSIPAATTFALQLTTKEKKDDRFYEDADGKATPESMEAFSATPAKTLVLLFAAIGTALSIVLPICSVRGQSFVTEDWMSMGAWTAILFQAIAIVSSRKSVQAYDLGIYTFLSSIALSCILLAQDIKLAEKLLHANKLFFALRAVELGIAVLLAIPGLAIPRRPDVYVDGELVDRMYTVSAFSRFTWSWPHDILRLATKKKDLDLIDLTRPDHETRAVAVSADWKRKGYKYRLWVSLLLAHKKAFAIQWILTLVTSFLNFAPQWVILQLLRILERRHTGDKIGPEVWIWAVWLGLVIIAQSWVECYVFWLSWAQLTIPVRAQLSALIFEKAMRKKDVKGTGKSSRKATVEESAGPNVAVPSTGSSTPDAPVVEEETDAAEEIKKSKQGTVNLIGVDGKRVSDFCAYQNMFPGSLFKLIVSLVFLVSLLGWLPLLAGFSAMLAIMPVNVYFSKKYAAAQDRLMKVRDEKLEVVTEALQGIRQIKFSALEPEWEKKVGGVRERELKCVWDVFMSDTLLIACWVTSPILLSAISLAVYAALHGTLTPSVAFVSLGIFKALEMTLSVVPELTTDLLDAWVSIKRIEQYLNSPEIAAVTKHAPDVTFDNATIAWPADDEIDDSERFVLRNITVTFPRGELSVISGKTGTGKSLMLAAILGEVDVLDGSIYVPRVPSLEERHDSKANKSNWIIPGAIAYVAQIPWIENASIRDNILFGLPYDEERYNKTVAVCALKKDLEMLSDGENTEIGANGINLSGGQKWRVTLARAVYSRAGILVLDDIFSAVDAHVGRHIFDKCLNGELAQGRTRILVTHHVALCQPKTKYLVELGDGGVLHSGLLSELEEDGTLEEIKSQVESQQEIEADEAPTAVNSDDSTDGEQESGADGDTLKKVTSKTTARKFVEDETREQGSVRKHVYYTYLRDSGGWGYWTAAFFVFATVQVFTVGRSWWLKIWTGNEVAEQSHGMHVYNHSREHGFSWVASVEQTSIHTMAAPSMHGQHSLNFYLGIYVLLAVLSSLVGTFRFFYVYIGSIKASRRLFEKLNFVILRAPLRWLDTVPVGRILNRFTADFHIIDSQLANSISFGAGSFLGLIGVIVAGLFVSPWIVLLAGVLLVICLYYALAYLDGARPVKRLESTAKSPVFEQFGSALTGVSTIRGFDKAQVYLERMYRKIDDYSTATWHLWLFNRWMGWRMSLVGSFFASFVSIFVLMTPGIDSALAGFALAFALEFSSCVMWTIRLYANVELNMNAAERIIEYTELPTESLEGARPPAAWPTRGIIEVEDLVVGYAPDLPPVLKGLSFSVNSNERVGVVGRTGAGKSSLTLALFRFLEARSGTIHIDGLDISRIKLHDLRSRLAIIPQDPVLFSGTIRSNLDPFDNHTDASLRDCLERVHLISSTSSTPSGTATPVVSTSSSPSPPQNANVFRDLSSPVSEGGLNLSQGQRQLLCLARAIVSRPRVMVLDEATSAVDMHTDALIQRSIREEFTDSTLLVIAHRLSTIADFDRILVLSDGMVAEYGTPRELWEKEGVFRGMCEESGERDKLRGIVYGTGSSK</sequence>
<keyword evidence="7" id="KW-0067">ATP-binding</keyword>
<dbReference type="CDD" id="cd03250">
    <property type="entry name" value="ABCC_MRP_domain1"/>
    <property type="match status" value="1"/>
</dbReference>
<evidence type="ECO:0000256" key="6">
    <source>
        <dbReference type="ARBA" id="ARBA00022741"/>
    </source>
</evidence>
<comment type="similarity">
    <text evidence="2">Belongs to the ABC transporter superfamily. ABCC family. Conjugate transporter (TC 3.A.1.208) subfamily.</text>
</comment>
<evidence type="ECO:0000256" key="1">
    <source>
        <dbReference type="ARBA" id="ARBA00004141"/>
    </source>
</evidence>
<dbReference type="GO" id="GO:0140359">
    <property type="term" value="F:ABC-type transporter activity"/>
    <property type="evidence" value="ECO:0007669"/>
    <property type="project" value="InterPro"/>
</dbReference>
<feature type="transmembrane region" description="Helical" evidence="12">
    <location>
        <begin position="1208"/>
        <end position="1226"/>
    </location>
</feature>
<evidence type="ECO:0000256" key="3">
    <source>
        <dbReference type="ARBA" id="ARBA00022448"/>
    </source>
</evidence>
<feature type="transmembrane region" description="Helical" evidence="12">
    <location>
        <begin position="436"/>
        <end position="463"/>
    </location>
</feature>
<evidence type="ECO:0000256" key="10">
    <source>
        <dbReference type="ARBA" id="ARBA00023180"/>
    </source>
</evidence>
<feature type="transmembrane region" description="Helical" evidence="12">
    <location>
        <begin position="1019"/>
        <end position="1044"/>
    </location>
</feature>
<evidence type="ECO:0000256" key="12">
    <source>
        <dbReference type="SAM" id="Phobius"/>
    </source>
</evidence>
<feature type="transmembrane region" description="Helical" evidence="12">
    <location>
        <begin position="127"/>
        <end position="145"/>
    </location>
</feature>
<evidence type="ECO:0000256" key="11">
    <source>
        <dbReference type="SAM" id="MobiDB-lite"/>
    </source>
</evidence>
<feature type="transmembrane region" description="Helical" evidence="12">
    <location>
        <begin position="534"/>
        <end position="557"/>
    </location>
</feature>
<feature type="compositionally biased region" description="Low complexity" evidence="11">
    <location>
        <begin position="1412"/>
        <end position="1430"/>
    </location>
</feature>
<feature type="transmembrane region" description="Helical" evidence="12">
    <location>
        <begin position="265"/>
        <end position="285"/>
    </location>
</feature>
<reference evidence="15" key="1">
    <citation type="submission" date="2022-07" db="EMBL/GenBank/DDBJ databases">
        <title>Fungi with potential for degradation of polypropylene.</title>
        <authorList>
            <person name="Gostincar C."/>
        </authorList>
    </citation>
    <scope>NUCLEOTIDE SEQUENCE</scope>
    <source>
        <strain evidence="15">EXF-13287</strain>
    </source>
</reference>
<keyword evidence="4 12" id="KW-0812">Transmembrane</keyword>
<feature type="region of interest" description="Disordered" evidence="11">
    <location>
        <begin position="358"/>
        <end position="393"/>
    </location>
</feature>
<comment type="subcellular location">
    <subcellularLocation>
        <location evidence="1">Membrane</location>
        <topology evidence="1">Multi-pass membrane protein</topology>
    </subcellularLocation>
</comment>
<dbReference type="PROSITE" id="PS50893">
    <property type="entry name" value="ABC_TRANSPORTER_2"/>
    <property type="match status" value="2"/>
</dbReference>
<keyword evidence="5" id="KW-0677">Repeat</keyword>
<accession>A0AA38R2X7</accession>
<dbReference type="CDD" id="cd18604">
    <property type="entry name" value="ABC_6TM_VMR1_D2_like"/>
    <property type="match status" value="1"/>
</dbReference>
<dbReference type="GO" id="GO:0016887">
    <property type="term" value="F:ATP hydrolysis activity"/>
    <property type="evidence" value="ECO:0007669"/>
    <property type="project" value="InterPro"/>
</dbReference>
<evidence type="ECO:0000256" key="9">
    <source>
        <dbReference type="ARBA" id="ARBA00023136"/>
    </source>
</evidence>
<keyword evidence="3" id="KW-0813">Transport</keyword>
<evidence type="ECO:0000259" key="13">
    <source>
        <dbReference type="PROSITE" id="PS50893"/>
    </source>
</evidence>
<feature type="transmembrane region" description="Helical" evidence="12">
    <location>
        <begin position="305"/>
        <end position="322"/>
    </location>
</feature>
<dbReference type="InterPro" id="IPR027417">
    <property type="entry name" value="P-loop_NTPase"/>
</dbReference>
<dbReference type="CDD" id="cd18596">
    <property type="entry name" value="ABC_6TM_VMR1_D1_like"/>
    <property type="match status" value="1"/>
</dbReference>
<keyword evidence="16" id="KW-1185">Reference proteome</keyword>
<evidence type="ECO:0000256" key="7">
    <source>
        <dbReference type="ARBA" id="ARBA00022840"/>
    </source>
</evidence>
<evidence type="ECO:0000256" key="2">
    <source>
        <dbReference type="ARBA" id="ARBA00009726"/>
    </source>
</evidence>
<dbReference type="InterPro" id="IPR036640">
    <property type="entry name" value="ABC1_TM_sf"/>
</dbReference>
<dbReference type="FunFam" id="3.40.50.300:FF:000610">
    <property type="entry name" value="Multidrug resistance-associated ABC transporter"/>
    <property type="match status" value="1"/>
</dbReference>
<dbReference type="InterPro" id="IPR011527">
    <property type="entry name" value="ABC1_TM_dom"/>
</dbReference>
<feature type="domain" description="ABC transporter" evidence="13">
    <location>
        <begin position="1294"/>
        <end position="1551"/>
    </location>
</feature>
<keyword evidence="10" id="KW-0325">Glycoprotein</keyword>
<dbReference type="InterPro" id="IPR003593">
    <property type="entry name" value="AAA+_ATPase"/>
</dbReference>
<dbReference type="CDD" id="cd03244">
    <property type="entry name" value="ABCC_MRP_domain2"/>
    <property type="match status" value="1"/>
</dbReference>
<dbReference type="GO" id="GO:0016020">
    <property type="term" value="C:membrane"/>
    <property type="evidence" value="ECO:0007669"/>
    <property type="project" value="UniProtKB-SubCell"/>
</dbReference>
<feature type="domain" description="ABC transmembrane type-1" evidence="14">
    <location>
        <begin position="947"/>
        <end position="1260"/>
    </location>
</feature>
<evidence type="ECO:0000313" key="15">
    <source>
        <dbReference type="EMBL" id="KAJ9130889.1"/>
    </source>
</evidence>
<feature type="transmembrane region" description="Helical" evidence="12">
    <location>
        <begin position="1119"/>
        <end position="1139"/>
    </location>
</feature>
<dbReference type="InterPro" id="IPR003439">
    <property type="entry name" value="ABC_transporter-like_ATP-bd"/>
</dbReference>
<feature type="compositionally biased region" description="Acidic residues" evidence="11">
    <location>
        <begin position="889"/>
        <end position="899"/>
    </location>
</feature>
<protein>
    <submittedName>
        <fullName evidence="15">P-loop containing nucleoside triphosphate hydrolase protein</fullName>
    </submittedName>
</protein>
<feature type="transmembrane region" description="Helical" evidence="12">
    <location>
        <begin position="1092"/>
        <end position="1113"/>
    </location>
</feature>
<dbReference type="SMART" id="SM00382">
    <property type="entry name" value="AAA"/>
    <property type="match status" value="2"/>
</dbReference>
<evidence type="ECO:0000256" key="5">
    <source>
        <dbReference type="ARBA" id="ARBA00022737"/>
    </source>
</evidence>
<evidence type="ECO:0000256" key="4">
    <source>
        <dbReference type="ARBA" id="ARBA00022692"/>
    </source>
</evidence>
<feature type="domain" description="ABC transporter" evidence="13">
    <location>
        <begin position="619"/>
        <end position="870"/>
    </location>
</feature>
<evidence type="ECO:0000313" key="16">
    <source>
        <dbReference type="Proteomes" id="UP001174691"/>
    </source>
</evidence>
<dbReference type="GO" id="GO:0005524">
    <property type="term" value="F:ATP binding"/>
    <property type="evidence" value="ECO:0007669"/>
    <property type="project" value="UniProtKB-KW"/>
</dbReference>
<keyword evidence="8 12" id="KW-1133">Transmembrane helix</keyword>
<proteinExistence type="inferred from homology"/>
<gene>
    <name evidence="15" type="ORF">NKR19_g9702</name>
</gene>
<feature type="transmembrane region" description="Helical" evidence="12">
    <location>
        <begin position="97"/>
        <end position="115"/>
    </location>
</feature>
<dbReference type="SUPFAM" id="SSF52540">
    <property type="entry name" value="P-loop containing nucleoside triphosphate hydrolases"/>
    <property type="match status" value="2"/>
</dbReference>
<dbReference type="PANTHER" id="PTHR24223:SF456">
    <property type="entry name" value="MULTIDRUG RESISTANCE-ASSOCIATED PROTEIN LETHAL(2)03659"/>
    <property type="match status" value="1"/>
</dbReference>
<keyword evidence="15" id="KW-0378">Hydrolase</keyword>
<feature type="domain" description="ABC transmembrane type-1" evidence="14">
    <location>
        <begin position="269"/>
        <end position="592"/>
    </location>
</feature>
<name>A0AA38R2X7_9PEZI</name>
<keyword evidence="9 12" id="KW-0472">Membrane</keyword>
<keyword evidence="6" id="KW-0547">Nucleotide-binding</keyword>
<dbReference type="PANTHER" id="PTHR24223">
    <property type="entry name" value="ATP-BINDING CASSETTE SUB-FAMILY C"/>
    <property type="match status" value="1"/>
</dbReference>